<keyword evidence="3" id="KW-1185">Reference proteome</keyword>
<dbReference type="AlphaFoldDB" id="A0A9D4G4R1"/>
<evidence type="ECO:0000313" key="3">
    <source>
        <dbReference type="Proteomes" id="UP000828390"/>
    </source>
</evidence>
<gene>
    <name evidence="2" type="ORF">DPMN_137035</name>
</gene>
<evidence type="ECO:0000256" key="1">
    <source>
        <dbReference type="SAM" id="MobiDB-lite"/>
    </source>
</evidence>
<reference evidence="2" key="1">
    <citation type="journal article" date="2019" name="bioRxiv">
        <title>The Genome of the Zebra Mussel, Dreissena polymorpha: A Resource for Invasive Species Research.</title>
        <authorList>
            <person name="McCartney M.A."/>
            <person name="Auch B."/>
            <person name="Kono T."/>
            <person name="Mallez S."/>
            <person name="Zhang Y."/>
            <person name="Obille A."/>
            <person name="Becker A."/>
            <person name="Abrahante J.E."/>
            <person name="Garbe J."/>
            <person name="Badalamenti J.P."/>
            <person name="Herman A."/>
            <person name="Mangelson H."/>
            <person name="Liachko I."/>
            <person name="Sullivan S."/>
            <person name="Sone E.D."/>
            <person name="Koren S."/>
            <person name="Silverstein K.A.T."/>
            <person name="Beckman K.B."/>
            <person name="Gohl D.M."/>
        </authorList>
    </citation>
    <scope>NUCLEOTIDE SEQUENCE</scope>
    <source>
        <strain evidence="2">Duluth1</strain>
        <tissue evidence="2">Whole animal</tissue>
    </source>
</reference>
<comment type="caution">
    <text evidence="2">The sequence shown here is derived from an EMBL/GenBank/DDBJ whole genome shotgun (WGS) entry which is preliminary data.</text>
</comment>
<reference evidence="2" key="2">
    <citation type="submission" date="2020-11" db="EMBL/GenBank/DDBJ databases">
        <authorList>
            <person name="McCartney M.A."/>
            <person name="Auch B."/>
            <person name="Kono T."/>
            <person name="Mallez S."/>
            <person name="Becker A."/>
            <person name="Gohl D.M."/>
            <person name="Silverstein K.A.T."/>
            <person name="Koren S."/>
            <person name="Bechman K.B."/>
            <person name="Herman A."/>
            <person name="Abrahante J.E."/>
            <person name="Garbe J."/>
        </authorList>
    </citation>
    <scope>NUCLEOTIDE SEQUENCE</scope>
    <source>
        <strain evidence="2">Duluth1</strain>
        <tissue evidence="2">Whole animal</tissue>
    </source>
</reference>
<sequence>MPPKKRKNSGGPPTLSKKKAKTASHTATNIPLRVKEKSWANAFVDFYTAFSKSAFSITISNQGILFLTPVASRKIISVEQWTDAFALFLDLNMNCLKTSDTKPIPSAMIAAYQRRRQAKAKITTNTKNKNANSFMISRKLFSLIRKTAAFVDQCCGARLRHANVPHAHFHPLEPNCVLIENEYDCLPDAGL</sequence>
<dbReference type="EMBL" id="JAIWYP010000006">
    <property type="protein sequence ID" value="KAH3808678.1"/>
    <property type="molecule type" value="Genomic_DNA"/>
</dbReference>
<evidence type="ECO:0000313" key="2">
    <source>
        <dbReference type="EMBL" id="KAH3808678.1"/>
    </source>
</evidence>
<proteinExistence type="predicted"/>
<feature type="region of interest" description="Disordered" evidence="1">
    <location>
        <begin position="1"/>
        <end position="27"/>
    </location>
</feature>
<protein>
    <submittedName>
        <fullName evidence="2">Uncharacterized protein</fullName>
    </submittedName>
</protein>
<name>A0A9D4G4R1_DREPO</name>
<organism evidence="2 3">
    <name type="scientific">Dreissena polymorpha</name>
    <name type="common">Zebra mussel</name>
    <name type="synonym">Mytilus polymorpha</name>
    <dbReference type="NCBI Taxonomy" id="45954"/>
    <lineage>
        <taxon>Eukaryota</taxon>
        <taxon>Metazoa</taxon>
        <taxon>Spiralia</taxon>
        <taxon>Lophotrochozoa</taxon>
        <taxon>Mollusca</taxon>
        <taxon>Bivalvia</taxon>
        <taxon>Autobranchia</taxon>
        <taxon>Heteroconchia</taxon>
        <taxon>Euheterodonta</taxon>
        <taxon>Imparidentia</taxon>
        <taxon>Neoheterodontei</taxon>
        <taxon>Myida</taxon>
        <taxon>Dreissenoidea</taxon>
        <taxon>Dreissenidae</taxon>
        <taxon>Dreissena</taxon>
    </lineage>
</organism>
<dbReference type="Proteomes" id="UP000828390">
    <property type="component" value="Unassembled WGS sequence"/>
</dbReference>
<accession>A0A9D4G4R1</accession>